<evidence type="ECO:0000313" key="4">
    <source>
        <dbReference type="EMBL" id="KZZ90368.1"/>
    </source>
</evidence>
<dbReference type="Pfam" id="PF00400">
    <property type="entry name" value="WD40"/>
    <property type="match status" value="1"/>
</dbReference>
<evidence type="ECO:0000256" key="3">
    <source>
        <dbReference type="PROSITE-ProRule" id="PRU00221"/>
    </source>
</evidence>
<dbReference type="OrthoDB" id="10262475at2759"/>
<gene>
    <name evidence="4" type="ORF">AAP_03898</name>
</gene>
<dbReference type="InterPro" id="IPR015943">
    <property type="entry name" value="WD40/YVTN_repeat-like_dom_sf"/>
</dbReference>
<accession>A0A167XR51</accession>
<proteinExistence type="predicted"/>
<dbReference type="SMART" id="SM00320">
    <property type="entry name" value="WD40"/>
    <property type="match status" value="4"/>
</dbReference>
<comment type="caution">
    <text evidence="4">The sequence shown here is derived from an EMBL/GenBank/DDBJ whole genome shotgun (WGS) entry which is preliminary data.</text>
</comment>
<organism evidence="4 5">
    <name type="scientific">Ascosphaera apis ARSEF 7405</name>
    <dbReference type="NCBI Taxonomy" id="392613"/>
    <lineage>
        <taxon>Eukaryota</taxon>
        <taxon>Fungi</taxon>
        <taxon>Dikarya</taxon>
        <taxon>Ascomycota</taxon>
        <taxon>Pezizomycotina</taxon>
        <taxon>Eurotiomycetes</taxon>
        <taxon>Eurotiomycetidae</taxon>
        <taxon>Onygenales</taxon>
        <taxon>Ascosphaeraceae</taxon>
        <taxon>Ascosphaera</taxon>
    </lineage>
</organism>
<name>A0A167XR51_9EURO</name>
<dbReference type="InterPro" id="IPR001680">
    <property type="entry name" value="WD40_rpt"/>
</dbReference>
<keyword evidence="2" id="KW-0677">Repeat</keyword>
<reference evidence="4 5" key="1">
    <citation type="journal article" date="2016" name="Genome Biol. Evol.">
        <title>Divergent and convergent evolution of fungal pathogenicity.</title>
        <authorList>
            <person name="Shang Y."/>
            <person name="Xiao G."/>
            <person name="Zheng P."/>
            <person name="Cen K."/>
            <person name="Zhan S."/>
            <person name="Wang C."/>
        </authorList>
    </citation>
    <scope>NUCLEOTIDE SEQUENCE [LARGE SCALE GENOMIC DNA]</scope>
    <source>
        <strain evidence="4 5">ARSEF 7405</strain>
    </source>
</reference>
<feature type="repeat" description="WD" evidence="3">
    <location>
        <begin position="277"/>
        <end position="302"/>
    </location>
</feature>
<dbReference type="PROSITE" id="PS50082">
    <property type="entry name" value="WD_REPEATS_2"/>
    <property type="match status" value="1"/>
</dbReference>
<sequence>MSSQFALTTPPTDAISAVKFSPLPHSTRLLVSSWDQNLYLYDLRDENGEVGQGKDKLLSKFPHRAPILDVCWGRDESECYTACLDWDVRRIDLNTGEQHVLSTHEAGVKSVVFDRQRGIVVSIGWDCMMHVHLVDNGDSNNISSSSNATPLRIPLPSKPFACSISPTKLVVAMSNRSNWIYELSTLASAASNAATNPPPNINRSLEPWQRRESSLKFMTRTVACMPNDDGYATSSIEGRVAVEWFDPSSESQDRKYAFKCHRQPAPDAPGVDVVYPVNALTFHPVFQTFASGGGDGVVALWDGVAKRRIRQYQRYANSVAGLGYSCDGRFLAVGVCEGFEDGKEIVGGDVAVYIRELGETEARGKNQK</sequence>
<dbReference type="SUPFAM" id="SSF50978">
    <property type="entry name" value="WD40 repeat-like"/>
    <property type="match status" value="1"/>
</dbReference>
<keyword evidence="5" id="KW-1185">Reference proteome</keyword>
<dbReference type="PANTHER" id="PTHR10971">
    <property type="entry name" value="MRNA EXPORT FACTOR AND BUB3"/>
    <property type="match status" value="1"/>
</dbReference>
<dbReference type="VEuPathDB" id="FungiDB:AAP_03898"/>
<protein>
    <submittedName>
        <fullName evidence="4">Nuclear pore complex subunit</fullName>
    </submittedName>
</protein>
<keyword evidence="1 3" id="KW-0853">WD repeat</keyword>
<dbReference type="InterPro" id="IPR036322">
    <property type="entry name" value="WD40_repeat_dom_sf"/>
</dbReference>
<dbReference type="Gene3D" id="2.130.10.10">
    <property type="entry name" value="YVTN repeat-like/Quinoprotein amine dehydrogenase"/>
    <property type="match status" value="1"/>
</dbReference>
<evidence type="ECO:0000313" key="5">
    <source>
        <dbReference type="Proteomes" id="UP000242877"/>
    </source>
</evidence>
<evidence type="ECO:0000256" key="1">
    <source>
        <dbReference type="ARBA" id="ARBA00022574"/>
    </source>
</evidence>
<evidence type="ECO:0000256" key="2">
    <source>
        <dbReference type="ARBA" id="ARBA00022737"/>
    </source>
</evidence>
<dbReference type="Proteomes" id="UP000242877">
    <property type="component" value="Unassembled WGS sequence"/>
</dbReference>
<dbReference type="EMBL" id="AZGZ01000017">
    <property type="protein sequence ID" value="KZZ90368.1"/>
    <property type="molecule type" value="Genomic_DNA"/>
</dbReference>
<dbReference type="AlphaFoldDB" id="A0A167XR51"/>